<evidence type="ECO:0000313" key="3">
    <source>
        <dbReference type="EMBL" id="KAF7174811.1"/>
    </source>
</evidence>
<accession>A0A8H6UPA9</accession>
<evidence type="ECO:0000313" key="4">
    <source>
        <dbReference type="Proteomes" id="UP000641853"/>
    </source>
</evidence>
<name>A0A8H6UPA9_9EURO</name>
<dbReference type="Proteomes" id="UP000641853">
    <property type="component" value="Unassembled WGS sequence"/>
</dbReference>
<dbReference type="AlphaFoldDB" id="A0A8H6UPA9"/>
<dbReference type="OrthoDB" id="4840035at2759"/>
<reference evidence="2" key="1">
    <citation type="submission" date="2020-06" db="EMBL/GenBank/DDBJ databases">
        <title>Draft genome sequences of strains closely related to Aspergillus parafelis and Aspergillus hiratsukae.</title>
        <authorList>
            <person name="Dos Santos R.A.C."/>
            <person name="Rivero-Menendez O."/>
            <person name="Steenwyk J.L."/>
            <person name="Mead M.E."/>
            <person name="Goldman G.H."/>
            <person name="Alastruey-Izquierdo A."/>
            <person name="Rokas A."/>
        </authorList>
    </citation>
    <scope>NUCLEOTIDE SEQUENCE</scope>
    <source>
        <strain evidence="2">CNM-CM5623</strain>
        <strain evidence="3">CNM-CM7691</strain>
    </source>
</reference>
<gene>
    <name evidence="2" type="ORF">CNMCM5623_004466</name>
    <name evidence="3" type="ORF">CNMCM7691_003497</name>
</gene>
<comment type="caution">
    <text evidence="2">The sequence shown here is derived from an EMBL/GenBank/DDBJ whole genome shotgun (WGS) entry which is preliminary data.</text>
</comment>
<evidence type="ECO:0000259" key="1">
    <source>
        <dbReference type="Pfam" id="PF24809"/>
    </source>
</evidence>
<dbReference type="EMBL" id="JACBAE010001381">
    <property type="protein sequence ID" value="KAF7159194.1"/>
    <property type="molecule type" value="Genomic_DNA"/>
</dbReference>
<feature type="domain" description="DUF7708" evidence="1">
    <location>
        <begin position="109"/>
        <end position="240"/>
    </location>
</feature>
<proteinExistence type="predicted"/>
<dbReference type="Proteomes" id="UP000654922">
    <property type="component" value="Unassembled WGS sequence"/>
</dbReference>
<organism evidence="2 5">
    <name type="scientific">Aspergillus felis</name>
    <dbReference type="NCBI Taxonomy" id="1287682"/>
    <lineage>
        <taxon>Eukaryota</taxon>
        <taxon>Fungi</taxon>
        <taxon>Dikarya</taxon>
        <taxon>Ascomycota</taxon>
        <taxon>Pezizomycotina</taxon>
        <taxon>Eurotiomycetes</taxon>
        <taxon>Eurotiomycetidae</taxon>
        <taxon>Eurotiales</taxon>
        <taxon>Aspergillaceae</taxon>
        <taxon>Aspergillus</taxon>
        <taxon>Aspergillus subgen. Fumigati</taxon>
    </lineage>
</organism>
<evidence type="ECO:0000313" key="2">
    <source>
        <dbReference type="EMBL" id="KAF7159194.1"/>
    </source>
</evidence>
<dbReference type="EMBL" id="JACBAG010001927">
    <property type="protein sequence ID" value="KAF7174811.1"/>
    <property type="molecule type" value="Genomic_DNA"/>
</dbReference>
<keyword evidence="4" id="KW-1185">Reference proteome</keyword>
<dbReference type="InterPro" id="IPR056125">
    <property type="entry name" value="DUF7708"/>
</dbReference>
<evidence type="ECO:0000313" key="5">
    <source>
        <dbReference type="Proteomes" id="UP000654922"/>
    </source>
</evidence>
<sequence>MTSLAVSSASEASHSPRDNQMALNLWAKRFEKRHFSSNPVIAKLDVECNELAQTWKRFQENLPEQDQVGFDERLQEFRDVSALIGNLQTVWMSNPRQRLFSRSMALCDQFISSVHQHLVLLSALPRNEAYIALFHGVLQSVIKASADYPRVIEGLFAILLQVNDFVRLPAGDHDLSSNNDLVLSIAKFYALIFLLLGEFMDWYVRKAKCRLLNSPNLDPYLDFEHLLRSIRECARDISRVLNDEMDLDIVGCVGENSTFQYPDFFLWEQARLKQIGLQKSDRRFAAQNALTRQLIWEIQHDASARARMAAKRDVLLSQLLDCASQSLRPVSQQNSGITCWTTVATRDLDDSRFNWSRGPKRKYTRTDLQFSSRHLQDFFNAGDQVADFESGVDDVIAEDSVLQSLQQWATNTHSQMLAVGGSPPTTFPSTVALFSACFATFARQARLPVISHFCSLPTQTTDGLTLFQSGLIALAYSLIRQLIDYLPPVVESHEACDLCAERFTSLNGTLGSWKTVLSLIDALLHYAPPLLVCVVDGLDKLQDESTDPYIRDLVRTLMIHTRHRVDDTADGSWNQKVLLKVLFTVGDRPSSLVETMSEDQLILSEPNGADEPIPTDATPASGIGVVMMNA</sequence>
<dbReference type="Pfam" id="PF24809">
    <property type="entry name" value="DUF7708"/>
    <property type="match status" value="1"/>
</dbReference>
<protein>
    <recommendedName>
        <fullName evidence="1">DUF7708 domain-containing protein</fullName>
    </recommendedName>
</protein>